<comment type="subcellular location">
    <subcellularLocation>
        <location evidence="1">Cytoplasm</location>
    </subcellularLocation>
</comment>
<protein>
    <recommendedName>
        <fullName evidence="3">ADP-ribosyl cyclase/cyclic ADP-ribose hydrolase</fullName>
        <ecNumber evidence="3">3.2.2.6</ecNumber>
    </recommendedName>
</protein>
<dbReference type="Pfam" id="PF07647">
    <property type="entry name" value="SAM_2"/>
    <property type="match status" value="1"/>
</dbReference>
<dbReference type="InterPro" id="IPR000157">
    <property type="entry name" value="TIR_dom"/>
</dbReference>
<comment type="catalytic activity">
    <reaction evidence="10">
        <text>NAD(+) + H2O = ADP-D-ribose + nicotinamide + H(+)</text>
        <dbReference type="Rhea" id="RHEA:16301"/>
        <dbReference type="ChEBI" id="CHEBI:15377"/>
        <dbReference type="ChEBI" id="CHEBI:15378"/>
        <dbReference type="ChEBI" id="CHEBI:17154"/>
        <dbReference type="ChEBI" id="CHEBI:57540"/>
        <dbReference type="ChEBI" id="CHEBI:57967"/>
        <dbReference type="EC" id="3.2.2.6"/>
    </reaction>
    <physiologicalReaction direction="left-to-right" evidence="10">
        <dbReference type="Rhea" id="RHEA:16302"/>
    </physiologicalReaction>
</comment>
<evidence type="ECO:0000256" key="9">
    <source>
        <dbReference type="ARBA" id="ARBA00023027"/>
    </source>
</evidence>
<accession>A0A0V0J608</accession>
<dbReference type="GO" id="GO:0034128">
    <property type="term" value="P:negative regulation of MyD88-independent toll-like receptor signaling pathway"/>
    <property type="evidence" value="ECO:0007669"/>
    <property type="project" value="InterPro"/>
</dbReference>
<name>A0A0V0J608_SCHSO</name>
<dbReference type="Pfam" id="PF00536">
    <property type="entry name" value="SAM_1"/>
    <property type="match status" value="1"/>
</dbReference>
<dbReference type="GO" id="GO:0003953">
    <property type="term" value="F:NAD+ nucleosidase activity"/>
    <property type="evidence" value="ECO:0007669"/>
    <property type="project" value="InterPro"/>
</dbReference>
<keyword evidence="4" id="KW-0963">Cytoplasm</keyword>
<evidence type="ECO:0000256" key="8">
    <source>
        <dbReference type="ARBA" id="ARBA00022859"/>
    </source>
</evidence>
<dbReference type="InterPro" id="IPR035897">
    <property type="entry name" value="Toll_tir_struct_dom_sf"/>
</dbReference>
<dbReference type="SMART" id="SM00255">
    <property type="entry name" value="TIR"/>
    <property type="match status" value="1"/>
</dbReference>
<dbReference type="GO" id="GO:0045087">
    <property type="term" value="P:innate immune response"/>
    <property type="evidence" value="ECO:0007669"/>
    <property type="project" value="UniProtKB-KW"/>
</dbReference>
<dbReference type="GO" id="GO:0030425">
    <property type="term" value="C:dendrite"/>
    <property type="evidence" value="ECO:0007669"/>
    <property type="project" value="TreeGrafter"/>
</dbReference>
<dbReference type="EMBL" id="GEEE01002057">
    <property type="protein sequence ID" value="JAP61168.1"/>
    <property type="molecule type" value="Transcribed_RNA"/>
</dbReference>
<dbReference type="Gene3D" id="3.40.50.10140">
    <property type="entry name" value="Toll/interleukin-1 receptor homology (TIR) domain"/>
    <property type="match status" value="1"/>
</dbReference>
<evidence type="ECO:0000256" key="4">
    <source>
        <dbReference type="ARBA" id="ARBA00022490"/>
    </source>
</evidence>
<evidence type="ECO:0000256" key="2">
    <source>
        <dbReference type="ARBA" id="ARBA00008291"/>
    </source>
</evidence>
<dbReference type="InterPro" id="IPR011989">
    <property type="entry name" value="ARM-like"/>
</dbReference>
<organism evidence="14">
    <name type="scientific">Schistocephalus solidus</name>
    <name type="common">Tapeworm</name>
    <dbReference type="NCBI Taxonomy" id="70667"/>
    <lineage>
        <taxon>Eukaryota</taxon>
        <taxon>Metazoa</taxon>
        <taxon>Spiralia</taxon>
        <taxon>Lophotrochozoa</taxon>
        <taxon>Platyhelminthes</taxon>
        <taxon>Cestoda</taxon>
        <taxon>Eucestoda</taxon>
        <taxon>Diphyllobothriidea</taxon>
        <taxon>Diphyllobothriidae</taxon>
        <taxon>Schistocephalus</taxon>
    </lineage>
</organism>
<dbReference type="InterPro" id="IPR001660">
    <property type="entry name" value="SAM"/>
</dbReference>
<feature type="region of interest" description="Disordered" evidence="11">
    <location>
        <begin position="1"/>
        <end position="21"/>
    </location>
</feature>
<feature type="compositionally biased region" description="Polar residues" evidence="11">
    <location>
        <begin position="1"/>
        <end position="19"/>
    </location>
</feature>
<proteinExistence type="inferred from homology"/>
<evidence type="ECO:0000256" key="11">
    <source>
        <dbReference type="SAM" id="MobiDB-lite"/>
    </source>
</evidence>
<evidence type="ECO:0000256" key="7">
    <source>
        <dbReference type="ARBA" id="ARBA00022801"/>
    </source>
</evidence>
<dbReference type="InterPro" id="IPR016024">
    <property type="entry name" value="ARM-type_fold"/>
</dbReference>
<dbReference type="SUPFAM" id="SSF48371">
    <property type="entry name" value="ARM repeat"/>
    <property type="match status" value="1"/>
</dbReference>
<sequence length="986" mass="109574">MDATSLSTPVTSAESSTEMNEGGVRIHRIQYRCAEGRSSTSTLLNHSTRVTVPTSPSPDQKLTAASQRVSSFGTSNFNTAVSEKTDALHSSESVNSLSSYASTGVESTGVGEMRRLMHYVKASGKQQQQQQQRHTLRKDFNISTDSESQMTNSFDSSEMSACGSLVRVGTASEQNRPATVESEFSRQMAILRKSQSSVRTVMNVEDRFKHSATIYSESMIHSIEEQCQALEECLRLLPSARELTDYEGNTATAKPNARDEEIGVLDFLKTMDLPVSFLVDLIRPNFGPTDELISADEGESSKAGEGGGEAAAAAAPRSVSAAYGGGTTEITAANEEQGQTIRMRFKAINRRRNLGSARLFRKIISFSDLDHVIKTSLPALENIQNAEDEQKSKNSASQRKNCRKDLLRNLIETVVEQSRSAKKDADLSREYIAILESLSKQAEDVCQSVIYSGGLESLLYACRSEDPEILKHAVFALANLTIHGGESSQIQLVKQHAVEWLFPIALHNDELLRYYAFLTLLLLLVNKELMPTVANSELLSFFVPFVNSHNPVEFTKESQLEPIIFSSEWMSRLLPALTVGRREAQALAAFHFVAAITAMGNSLQKLCPDTKEQNQLCHTLQELAETENLPTSVLASQALSLLGIPIPKCLSMQVCRWTVEEVVFWMSRIGFGNLVDKVRNLNIDGDLLLTMTENELRDDLGLSSSLTRRRFIRELVRLKCKSDYSPIDRTQLADFLSAVSERLANASGASASYSSTRDSILWNIDFTQYTYNLLSAGVTRPLIARLSDKDLLEACRIENSIHRQQILEASKNKDVLPDLLNTSTGGKLDAFISYRRSNGSQLASLLKVHLELRGYRVFLDIERLTAGRFDLGLINSIVMAKNFILVLTPNALDRCLSDKDGSDWVHKEIICALENRCNIIPLTDRFDWPAAEDIPEDIRSVIKYNSVNWIHDYQEACIDKLEKFMKRNTISLTQGSPTPSKTSTFA</sequence>
<dbReference type="SUPFAM" id="SSF47769">
    <property type="entry name" value="SAM/Pointed domain"/>
    <property type="match status" value="2"/>
</dbReference>
<evidence type="ECO:0000259" key="12">
    <source>
        <dbReference type="PROSITE" id="PS50104"/>
    </source>
</evidence>
<feature type="region of interest" description="Disordered" evidence="11">
    <location>
        <begin position="290"/>
        <end position="313"/>
    </location>
</feature>
<dbReference type="GO" id="GO:0007165">
    <property type="term" value="P:signal transduction"/>
    <property type="evidence" value="ECO:0007669"/>
    <property type="project" value="InterPro"/>
</dbReference>
<evidence type="ECO:0000313" key="14">
    <source>
        <dbReference type="EMBL" id="JAP61168.1"/>
    </source>
</evidence>
<dbReference type="Gene3D" id="1.10.150.50">
    <property type="entry name" value="Transcription Factor, Ets-1"/>
    <property type="match status" value="2"/>
</dbReference>
<reference evidence="14" key="1">
    <citation type="submission" date="2016-01" db="EMBL/GenBank/DDBJ databases">
        <title>Reference transcriptome for the parasite Schistocephalus solidus: insights into the molecular evolution of parasitism.</title>
        <authorList>
            <person name="Hebert F.O."/>
            <person name="Grambauer S."/>
            <person name="Barber I."/>
            <person name="Landry C.R."/>
            <person name="Aubin-Horth N."/>
        </authorList>
    </citation>
    <scope>NUCLEOTIDE SEQUENCE</scope>
</reference>
<evidence type="ECO:0000256" key="3">
    <source>
        <dbReference type="ARBA" id="ARBA00011982"/>
    </source>
</evidence>
<dbReference type="Gene3D" id="1.25.10.10">
    <property type="entry name" value="Leucine-rich Repeat Variant"/>
    <property type="match status" value="1"/>
</dbReference>
<dbReference type="EC" id="3.2.2.6" evidence="3"/>
<evidence type="ECO:0000256" key="10">
    <source>
        <dbReference type="ARBA" id="ARBA00047304"/>
    </source>
</evidence>
<evidence type="ECO:0000256" key="1">
    <source>
        <dbReference type="ARBA" id="ARBA00004496"/>
    </source>
</evidence>
<dbReference type="PANTHER" id="PTHR22998:SF1">
    <property type="entry name" value="NAD(+) HYDROLASE SARM1"/>
    <property type="match status" value="1"/>
</dbReference>
<evidence type="ECO:0000256" key="6">
    <source>
        <dbReference type="ARBA" id="ARBA00022737"/>
    </source>
</evidence>
<keyword evidence="9" id="KW-0520">NAD</keyword>
<feature type="domain" description="TIR" evidence="12">
    <location>
        <begin position="826"/>
        <end position="965"/>
    </location>
</feature>
<keyword evidence="5" id="KW-0399">Innate immunity</keyword>
<dbReference type="InterPro" id="IPR013761">
    <property type="entry name" value="SAM/pointed_sf"/>
</dbReference>
<keyword evidence="6" id="KW-0677">Repeat</keyword>
<dbReference type="PROSITE" id="PS50105">
    <property type="entry name" value="SAM_DOMAIN"/>
    <property type="match status" value="1"/>
</dbReference>
<dbReference type="SUPFAM" id="SSF52200">
    <property type="entry name" value="Toll/Interleukin receptor TIR domain"/>
    <property type="match status" value="1"/>
</dbReference>
<evidence type="ECO:0000259" key="13">
    <source>
        <dbReference type="PROSITE" id="PS50105"/>
    </source>
</evidence>
<keyword evidence="8" id="KW-0391">Immunity</keyword>
<keyword evidence="7" id="KW-0378">Hydrolase</keyword>
<dbReference type="PROSITE" id="PS50104">
    <property type="entry name" value="TIR"/>
    <property type="match status" value="1"/>
</dbReference>
<evidence type="ECO:0000256" key="5">
    <source>
        <dbReference type="ARBA" id="ARBA00022588"/>
    </source>
</evidence>
<dbReference type="SMART" id="SM00454">
    <property type="entry name" value="SAM"/>
    <property type="match status" value="2"/>
</dbReference>
<dbReference type="InterPro" id="IPR039184">
    <property type="entry name" value="SARM1"/>
</dbReference>
<feature type="domain" description="SAM" evidence="13">
    <location>
        <begin position="657"/>
        <end position="721"/>
    </location>
</feature>
<dbReference type="GO" id="GO:0035591">
    <property type="term" value="F:signaling adaptor activity"/>
    <property type="evidence" value="ECO:0007669"/>
    <property type="project" value="InterPro"/>
</dbReference>
<dbReference type="GO" id="GO:0061809">
    <property type="term" value="F:NAD+ nucleosidase activity, cyclic ADP-ribose generating"/>
    <property type="evidence" value="ECO:0007669"/>
    <property type="project" value="UniProtKB-EC"/>
</dbReference>
<dbReference type="GO" id="GO:0005737">
    <property type="term" value="C:cytoplasm"/>
    <property type="evidence" value="ECO:0007669"/>
    <property type="project" value="UniProtKB-SubCell"/>
</dbReference>
<dbReference type="GO" id="GO:0048678">
    <property type="term" value="P:response to axon injury"/>
    <property type="evidence" value="ECO:0007669"/>
    <property type="project" value="InterPro"/>
</dbReference>
<gene>
    <name evidence="14" type="primary">SARM1</name>
    <name evidence="14" type="ORF">TR146228</name>
</gene>
<comment type="similarity">
    <text evidence="2">Belongs to the SARM1 family.</text>
</comment>
<dbReference type="AlphaFoldDB" id="A0A0V0J608"/>
<dbReference type="Pfam" id="PF13676">
    <property type="entry name" value="TIR_2"/>
    <property type="match status" value="1"/>
</dbReference>
<dbReference type="PANTHER" id="PTHR22998">
    <property type="entry name" value="SARM1"/>
    <property type="match status" value="1"/>
</dbReference>